<name>A0A7T5UQA5_9BACT</name>
<keyword evidence="1" id="KW-1133">Transmembrane helix</keyword>
<evidence type="ECO:0000256" key="1">
    <source>
        <dbReference type="SAM" id="Phobius"/>
    </source>
</evidence>
<evidence type="ECO:0000313" key="2">
    <source>
        <dbReference type="EMBL" id="QQG44875.1"/>
    </source>
</evidence>
<keyword evidence="1" id="KW-0472">Membrane</keyword>
<dbReference type="Proteomes" id="UP000595618">
    <property type="component" value="Chromosome"/>
</dbReference>
<protein>
    <submittedName>
        <fullName evidence="2">PrgI family protein</fullName>
    </submittedName>
</protein>
<keyword evidence="1" id="KW-0812">Transmembrane</keyword>
<dbReference type="AlphaFoldDB" id="A0A7T5UQA5"/>
<evidence type="ECO:0000313" key="3">
    <source>
        <dbReference type="Proteomes" id="UP000595618"/>
    </source>
</evidence>
<proteinExistence type="predicted"/>
<gene>
    <name evidence="2" type="ORF">HYW89_02575</name>
</gene>
<feature type="transmembrane region" description="Helical" evidence="1">
    <location>
        <begin position="44"/>
        <end position="64"/>
    </location>
</feature>
<feature type="transmembrane region" description="Helical" evidence="1">
    <location>
        <begin position="20"/>
        <end position="38"/>
    </location>
</feature>
<accession>A0A7T5UQA5</accession>
<reference evidence="2 3" key="1">
    <citation type="submission" date="2020-07" db="EMBL/GenBank/DDBJ databases">
        <title>Huge and variable diversity of episymbiotic CPR bacteria and DPANN archaea in groundwater ecosystems.</title>
        <authorList>
            <person name="He C.Y."/>
            <person name="Keren R."/>
            <person name="Whittaker M."/>
            <person name="Farag I.F."/>
            <person name="Doudna J."/>
            <person name="Cate J.H.D."/>
            <person name="Banfield J.F."/>
        </authorList>
    </citation>
    <scope>NUCLEOTIDE SEQUENCE [LARGE SCALE GENOMIC DNA]</scope>
    <source>
        <strain evidence="2">NC_groundwater_541_Ag_S-0.1um_46_50</strain>
    </source>
</reference>
<dbReference type="Pfam" id="PF12666">
    <property type="entry name" value="PrgI"/>
    <property type="match status" value="1"/>
</dbReference>
<sequence length="141" mass="15562">MRQFQVPQFITVEDRVIGPLTIRQALYVGAGVLLVLGARTLLEPFLFVPTAILIGVLTASLAFLKIGERPFPLILKNAVFYLLRPRLYIWKKSVVEKKPAGVAAPKSEVLVKSIPKLSQSKLSDLAWSLDIKEKANPPPSS</sequence>
<organism evidence="2 3">
    <name type="scientific">Candidatus Sungiibacteriota bacterium</name>
    <dbReference type="NCBI Taxonomy" id="2750080"/>
    <lineage>
        <taxon>Bacteria</taxon>
        <taxon>Candidatus Sungiibacteriota</taxon>
    </lineage>
</organism>
<dbReference type="InterPro" id="IPR024414">
    <property type="entry name" value="Uncharacterised_PrgI"/>
</dbReference>
<dbReference type="EMBL" id="CP066690">
    <property type="protein sequence ID" value="QQG44875.1"/>
    <property type="molecule type" value="Genomic_DNA"/>
</dbReference>